<dbReference type="PANTHER" id="PTHR33204:SF39">
    <property type="entry name" value="TRANSCRIPTIONAL REGULATORY PROTEIN"/>
    <property type="match status" value="1"/>
</dbReference>
<keyword evidence="2" id="KW-0238">DNA-binding</keyword>
<name>A0A1Q8CVA6_9PSEU</name>
<dbReference type="InterPro" id="IPR002577">
    <property type="entry name" value="HTH_HxlR"/>
</dbReference>
<dbReference type="EMBL" id="MSIE01000008">
    <property type="protein sequence ID" value="OLF18266.1"/>
    <property type="molecule type" value="Genomic_DNA"/>
</dbReference>
<organism evidence="5 6">
    <name type="scientific">Actinophytocola xanthii</name>
    <dbReference type="NCBI Taxonomy" id="1912961"/>
    <lineage>
        <taxon>Bacteria</taxon>
        <taxon>Bacillati</taxon>
        <taxon>Actinomycetota</taxon>
        <taxon>Actinomycetes</taxon>
        <taxon>Pseudonocardiales</taxon>
        <taxon>Pseudonocardiaceae</taxon>
    </lineage>
</organism>
<dbReference type="Pfam" id="PF01638">
    <property type="entry name" value="HxlR"/>
    <property type="match status" value="1"/>
</dbReference>
<dbReference type="PROSITE" id="PS51118">
    <property type="entry name" value="HTH_HXLR"/>
    <property type="match status" value="1"/>
</dbReference>
<protein>
    <submittedName>
        <fullName evidence="5">Transcriptional regulator</fullName>
    </submittedName>
</protein>
<sequence>MEVTVQLPEVDTARMCHARQILDRVGDKWSIAVIHALGADTLRFTELKRTIHGISQRMLTATLRTLERDGLVRRTVHPVVPPRVDYELTELGMTLLGIVCSLMGWAVEHGDAIDEARAAYDARPAGSPTG</sequence>
<dbReference type="Proteomes" id="UP000185596">
    <property type="component" value="Unassembled WGS sequence"/>
</dbReference>
<proteinExistence type="predicted"/>
<comment type="caution">
    <text evidence="5">The sequence shown here is derived from an EMBL/GenBank/DDBJ whole genome shotgun (WGS) entry which is preliminary data.</text>
</comment>
<dbReference type="AlphaFoldDB" id="A0A1Q8CVA6"/>
<keyword evidence="6" id="KW-1185">Reference proteome</keyword>
<dbReference type="STRING" id="1912961.BU204_06810"/>
<keyword evidence="3" id="KW-0804">Transcription</keyword>
<evidence type="ECO:0000256" key="1">
    <source>
        <dbReference type="ARBA" id="ARBA00023015"/>
    </source>
</evidence>
<feature type="domain" description="HTH hxlR-type" evidence="4">
    <location>
        <begin position="16"/>
        <end position="114"/>
    </location>
</feature>
<evidence type="ECO:0000313" key="5">
    <source>
        <dbReference type="EMBL" id="OLF18266.1"/>
    </source>
</evidence>
<dbReference type="Gene3D" id="1.10.10.10">
    <property type="entry name" value="Winged helix-like DNA-binding domain superfamily/Winged helix DNA-binding domain"/>
    <property type="match status" value="1"/>
</dbReference>
<gene>
    <name evidence="5" type="ORF">BU204_06810</name>
</gene>
<evidence type="ECO:0000313" key="6">
    <source>
        <dbReference type="Proteomes" id="UP000185596"/>
    </source>
</evidence>
<dbReference type="InterPro" id="IPR036388">
    <property type="entry name" value="WH-like_DNA-bd_sf"/>
</dbReference>
<dbReference type="SUPFAM" id="SSF46785">
    <property type="entry name" value="Winged helix' DNA-binding domain"/>
    <property type="match status" value="1"/>
</dbReference>
<dbReference type="GO" id="GO:0003677">
    <property type="term" value="F:DNA binding"/>
    <property type="evidence" value="ECO:0007669"/>
    <property type="project" value="UniProtKB-KW"/>
</dbReference>
<dbReference type="PANTHER" id="PTHR33204">
    <property type="entry name" value="TRANSCRIPTIONAL REGULATOR, MARR FAMILY"/>
    <property type="match status" value="1"/>
</dbReference>
<dbReference type="InterPro" id="IPR036390">
    <property type="entry name" value="WH_DNA-bd_sf"/>
</dbReference>
<accession>A0A1Q8CVA6</accession>
<evidence type="ECO:0000256" key="2">
    <source>
        <dbReference type="ARBA" id="ARBA00023125"/>
    </source>
</evidence>
<keyword evidence="1" id="KW-0805">Transcription regulation</keyword>
<reference evidence="5 6" key="1">
    <citation type="submission" date="2016-12" db="EMBL/GenBank/DDBJ databases">
        <title>The draft genome sequence of Actinophytocola sp. 11-183.</title>
        <authorList>
            <person name="Wang W."/>
            <person name="Yuan L."/>
        </authorList>
    </citation>
    <scope>NUCLEOTIDE SEQUENCE [LARGE SCALE GENOMIC DNA]</scope>
    <source>
        <strain evidence="5 6">11-183</strain>
    </source>
</reference>
<evidence type="ECO:0000259" key="4">
    <source>
        <dbReference type="PROSITE" id="PS51118"/>
    </source>
</evidence>
<evidence type="ECO:0000256" key="3">
    <source>
        <dbReference type="ARBA" id="ARBA00023163"/>
    </source>
</evidence>